<gene>
    <name evidence="1" type="ORF">S01H1_62731</name>
</gene>
<dbReference type="InterPro" id="IPR007922">
    <property type="entry name" value="DciA-like"/>
</dbReference>
<proteinExistence type="predicted"/>
<dbReference type="EMBL" id="BARS01041229">
    <property type="protein sequence ID" value="GAG41874.1"/>
    <property type="molecule type" value="Genomic_DNA"/>
</dbReference>
<dbReference type="Pfam" id="PF05258">
    <property type="entry name" value="DciA"/>
    <property type="match status" value="1"/>
</dbReference>
<accession>X0XFA5</accession>
<organism evidence="1">
    <name type="scientific">marine sediment metagenome</name>
    <dbReference type="NCBI Taxonomy" id="412755"/>
    <lineage>
        <taxon>unclassified sequences</taxon>
        <taxon>metagenomes</taxon>
        <taxon>ecological metagenomes</taxon>
    </lineage>
</organism>
<dbReference type="PANTHER" id="PTHR36456:SF1">
    <property type="entry name" value="UPF0232 PROTEIN SCO3875"/>
    <property type="match status" value="1"/>
</dbReference>
<sequence>MRDDQLRDLTRWRKKPDRYKVTPLGKALDSLMENRISPQQAESERITQAWKEVLPYEFQGKCKLVKISAGRLTVVAVSPSYANKLWMCRREIIEELQDQCPRAKIKKIKIIIGREKLYTQTD</sequence>
<evidence type="ECO:0008006" key="2">
    <source>
        <dbReference type="Google" id="ProtNLM"/>
    </source>
</evidence>
<dbReference type="PANTHER" id="PTHR36456">
    <property type="entry name" value="UPF0232 PROTEIN SCO3875"/>
    <property type="match status" value="1"/>
</dbReference>
<name>X0XFA5_9ZZZZ</name>
<protein>
    <recommendedName>
        <fullName evidence="2">DUF721 domain-containing protein</fullName>
    </recommendedName>
</protein>
<reference evidence="1" key="1">
    <citation type="journal article" date="2014" name="Front. Microbiol.">
        <title>High frequency of phylogenetically diverse reductive dehalogenase-homologous genes in deep subseafloor sedimentary metagenomes.</title>
        <authorList>
            <person name="Kawai M."/>
            <person name="Futagami T."/>
            <person name="Toyoda A."/>
            <person name="Takaki Y."/>
            <person name="Nishi S."/>
            <person name="Hori S."/>
            <person name="Arai W."/>
            <person name="Tsubouchi T."/>
            <person name="Morono Y."/>
            <person name="Uchiyama I."/>
            <person name="Ito T."/>
            <person name="Fujiyama A."/>
            <person name="Inagaki F."/>
            <person name="Takami H."/>
        </authorList>
    </citation>
    <scope>NUCLEOTIDE SEQUENCE</scope>
    <source>
        <strain evidence="1">Expedition CK06-06</strain>
    </source>
</reference>
<evidence type="ECO:0000313" key="1">
    <source>
        <dbReference type="EMBL" id="GAG41874.1"/>
    </source>
</evidence>
<comment type="caution">
    <text evidence="1">The sequence shown here is derived from an EMBL/GenBank/DDBJ whole genome shotgun (WGS) entry which is preliminary data.</text>
</comment>
<dbReference type="AlphaFoldDB" id="X0XFA5"/>